<name>A0AAW1PJW6_9CHLO</name>
<proteinExistence type="predicted"/>
<evidence type="ECO:0000313" key="3">
    <source>
        <dbReference type="EMBL" id="KAK9808745.1"/>
    </source>
</evidence>
<dbReference type="EMBL" id="JALJOR010000011">
    <property type="protein sequence ID" value="KAK9808745.1"/>
    <property type="molecule type" value="Genomic_DNA"/>
</dbReference>
<comment type="caution">
    <text evidence="3">The sequence shown here is derived from an EMBL/GenBank/DDBJ whole genome shotgun (WGS) entry which is preliminary data.</text>
</comment>
<sequence>MIKPAGTTSSTHRRCRQSRTHSTSEDTSDFSRAQSHRNQPASGDANPGSLHGESATVSWGNPEMWQSQLTDQAATPPQWVLPIMPIESVRLPMETVALQLFEPRYRLMFKLIKRSPLRQFGLVLADKANAMMEGVGTVCQMTHFAPIPERGRIFVSSRATGRFRVVRLLQDKPFVLALVEPYNDEAPADVAAAARLAALERRLWQCMQDVRALAGKLYSHAGPLGDEVFTTEVRRWCPDRSVLRSDELPASGEPEAMQVLGKAGILGSSQGFKDRVSEYLCLQTVQPTTEMERQERFSFALARTLDVAPAVMQSMLDMRSTAERLQQAEAALVDGRAYLAARSTLRDLF</sequence>
<dbReference type="SMART" id="SM00464">
    <property type="entry name" value="LON"/>
    <property type="match status" value="1"/>
</dbReference>
<feature type="compositionally biased region" description="Polar residues" evidence="1">
    <location>
        <begin position="1"/>
        <end position="10"/>
    </location>
</feature>
<dbReference type="InterPro" id="IPR003111">
    <property type="entry name" value="Lon_prtase_N"/>
</dbReference>
<feature type="region of interest" description="Disordered" evidence="1">
    <location>
        <begin position="1"/>
        <end position="57"/>
    </location>
</feature>
<protein>
    <recommendedName>
        <fullName evidence="2">Lon N-terminal domain-containing protein</fullName>
    </recommendedName>
</protein>
<dbReference type="PANTHER" id="PTHR46732:SF8">
    <property type="entry name" value="ATP-DEPENDENT PROTEASE LA (LON) DOMAIN PROTEIN"/>
    <property type="match status" value="1"/>
</dbReference>
<dbReference type="SUPFAM" id="SSF88697">
    <property type="entry name" value="PUA domain-like"/>
    <property type="match status" value="1"/>
</dbReference>
<evidence type="ECO:0000256" key="1">
    <source>
        <dbReference type="SAM" id="MobiDB-lite"/>
    </source>
</evidence>
<feature type="domain" description="Lon N-terminal" evidence="2">
    <location>
        <begin position="80"/>
        <end position="334"/>
    </location>
</feature>
<dbReference type="Gene3D" id="2.30.130.40">
    <property type="entry name" value="LON domain-like"/>
    <property type="match status" value="1"/>
</dbReference>
<organism evidence="3 4">
    <name type="scientific">[Myrmecia] bisecta</name>
    <dbReference type="NCBI Taxonomy" id="41462"/>
    <lineage>
        <taxon>Eukaryota</taxon>
        <taxon>Viridiplantae</taxon>
        <taxon>Chlorophyta</taxon>
        <taxon>core chlorophytes</taxon>
        <taxon>Trebouxiophyceae</taxon>
        <taxon>Trebouxiales</taxon>
        <taxon>Trebouxiaceae</taxon>
        <taxon>Myrmecia</taxon>
    </lineage>
</organism>
<evidence type="ECO:0000313" key="4">
    <source>
        <dbReference type="Proteomes" id="UP001489004"/>
    </source>
</evidence>
<accession>A0AAW1PJW6</accession>
<feature type="compositionally biased region" description="Polar residues" evidence="1">
    <location>
        <begin position="30"/>
        <end position="41"/>
    </location>
</feature>
<reference evidence="3 4" key="1">
    <citation type="journal article" date="2024" name="Nat. Commun.">
        <title>Phylogenomics reveals the evolutionary origins of lichenization in chlorophyte algae.</title>
        <authorList>
            <person name="Puginier C."/>
            <person name="Libourel C."/>
            <person name="Otte J."/>
            <person name="Skaloud P."/>
            <person name="Haon M."/>
            <person name="Grisel S."/>
            <person name="Petersen M."/>
            <person name="Berrin J.G."/>
            <person name="Delaux P.M."/>
            <person name="Dal Grande F."/>
            <person name="Keller J."/>
        </authorList>
    </citation>
    <scope>NUCLEOTIDE SEQUENCE [LARGE SCALE GENOMIC DNA]</scope>
    <source>
        <strain evidence="3 4">SAG 2043</strain>
    </source>
</reference>
<dbReference type="PANTHER" id="PTHR46732">
    <property type="entry name" value="ATP-DEPENDENT PROTEASE LA (LON) DOMAIN PROTEIN"/>
    <property type="match status" value="1"/>
</dbReference>
<dbReference type="InterPro" id="IPR015947">
    <property type="entry name" value="PUA-like_sf"/>
</dbReference>
<dbReference type="AlphaFoldDB" id="A0AAW1PJW6"/>
<gene>
    <name evidence="3" type="ORF">WJX72_002947</name>
</gene>
<evidence type="ECO:0000259" key="2">
    <source>
        <dbReference type="SMART" id="SM00464"/>
    </source>
</evidence>
<keyword evidence="4" id="KW-1185">Reference proteome</keyword>
<dbReference type="Proteomes" id="UP001489004">
    <property type="component" value="Unassembled WGS sequence"/>
</dbReference>
<dbReference type="InterPro" id="IPR046336">
    <property type="entry name" value="Lon_prtase_N_sf"/>
</dbReference>
<dbReference type="Pfam" id="PF02190">
    <property type="entry name" value="LON_substr_bdg"/>
    <property type="match status" value="1"/>
</dbReference>